<accession>A0A2P2Q215</accession>
<dbReference type="EMBL" id="GGEC01080560">
    <property type="protein sequence ID" value="MBX61044.1"/>
    <property type="molecule type" value="Transcribed_RNA"/>
</dbReference>
<sequence length="21" mass="2482">MIKTHNYMHNLQTNAITKPII</sequence>
<proteinExistence type="predicted"/>
<protein>
    <submittedName>
        <fullName evidence="1">Uncharacterized protein</fullName>
    </submittedName>
</protein>
<name>A0A2P2Q215_RHIMU</name>
<evidence type="ECO:0000313" key="1">
    <source>
        <dbReference type="EMBL" id="MBX61044.1"/>
    </source>
</evidence>
<reference evidence="1" key="1">
    <citation type="submission" date="2018-02" db="EMBL/GenBank/DDBJ databases">
        <title>Rhizophora mucronata_Transcriptome.</title>
        <authorList>
            <person name="Meera S.P."/>
            <person name="Sreeshan A."/>
            <person name="Augustine A."/>
        </authorList>
    </citation>
    <scope>NUCLEOTIDE SEQUENCE</scope>
    <source>
        <tissue evidence="1">Leaf</tissue>
    </source>
</reference>
<dbReference type="AlphaFoldDB" id="A0A2P2Q215"/>
<organism evidence="1">
    <name type="scientific">Rhizophora mucronata</name>
    <name type="common">Asiatic mangrove</name>
    <dbReference type="NCBI Taxonomy" id="61149"/>
    <lineage>
        <taxon>Eukaryota</taxon>
        <taxon>Viridiplantae</taxon>
        <taxon>Streptophyta</taxon>
        <taxon>Embryophyta</taxon>
        <taxon>Tracheophyta</taxon>
        <taxon>Spermatophyta</taxon>
        <taxon>Magnoliopsida</taxon>
        <taxon>eudicotyledons</taxon>
        <taxon>Gunneridae</taxon>
        <taxon>Pentapetalae</taxon>
        <taxon>rosids</taxon>
        <taxon>fabids</taxon>
        <taxon>Malpighiales</taxon>
        <taxon>Rhizophoraceae</taxon>
        <taxon>Rhizophora</taxon>
    </lineage>
</organism>